<dbReference type="CDD" id="cd06464">
    <property type="entry name" value="ACD_sHsps-like"/>
    <property type="match status" value="1"/>
</dbReference>
<dbReference type="OMA" id="MNNGNRQ"/>
<name>A0A0K9NQJ2_ZOSMR</name>
<dbReference type="Gene3D" id="2.60.40.790">
    <property type="match status" value="1"/>
</dbReference>
<comment type="caution">
    <text evidence="3">The sequence shown here is derived from an EMBL/GenBank/DDBJ whole genome shotgun (WGS) entry which is preliminary data.</text>
</comment>
<organism evidence="3 4">
    <name type="scientific">Zostera marina</name>
    <name type="common">Eelgrass</name>
    <dbReference type="NCBI Taxonomy" id="29655"/>
    <lineage>
        <taxon>Eukaryota</taxon>
        <taxon>Viridiplantae</taxon>
        <taxon>Streptophyta</taxon>
        <taxon>Embryophyta</taxon>
        <taxon>Tracheophyta</taxon>
        <taxon>Spermatophyta</taxon>
        <taxon>Magnoliopsida</taxon>
        <taxon>Liliopsida</taxon>
        <taxon>Zosteraceae</taxon>
        <taxon>Zostera</taxon>
    </lineage>
</organism>
<reference evidence="4" key="1">
    <citation type="journal article" date="2016" name="Nature">
        <title>The genome of the seagrass Zostera marina reveals angiosperm adaptation to the sea.</title>
        <authorList>
            <person name="Olsen J.L."/>
            <person name="Rouze P."/>
            <person name="Verhelst B."/>
            <person name="Lin Y.-C."/>
            <person name="Bayer T."/>
            <person name="Collen J."/>
            <person name="Dattolo E."/>
            <person name="De Paoli E."/>
            <person name="Dittami S."/>
            <person name="Maumus F."/>
            <person name="Michel G."/>
            <person name="Kersting A."/>
            <person name="Lauritano C."/>
            <person name="Lohaus R."/>
            <person name="Toepel M."/>
            <person name="Tonon T."/>
            <person name="Vanneste K."/>
            <person name="Amirebrahimi M."/>
            <person name="Brakel J."/>
            <person name="Bostroem C."/>
            <person name="Chovatia M."/>
            <person name="Grimwood J."/>
            <person name="Jenkins J.W."/>
            <person name="Jueterbock A."/>
            <person name="Mraz A."/>
            <person name="Stam W.T."/>
            <person name="Tice H."/>
            <person name="Bornberg-Bauer E."/>
            <person name="Green P.J."/>
            <person name="Pearson G.A."/>
            <person name="Procaccini G."/>
            <person name="Duarte C.M."/>
            <person name="Schmutz J."/>
            <person name="Reusch T.B.H."/>
            <person name="Van de Peer Y."/>
        </authorList>
    </citation>
    <scope>NUCLEOTIDE SEQUENCE [LARGE SCALE GENOMIC DNA]</scope>
    <source>
        <strain evidence="4">cv. Finnish</strain>
    </source>
</reference>
<dbReference type="Pfam" id="PF26144">
    <property type="entry name" value="ACL_Hsps-like"/>
    <property type="match status" value="1"/>
</dbReference>
<dbReference type="InterPro" id="IPR008978">
    <property type="entry name" value="HSP20-like_chaperone"/>
</dbReference>
<dbReference type="InterPro" id="IPR058937">
    <property type="entry name" value="ACL_Hsps-like_put"/>
</dbReference>
<keyword evidence="4" id="KW-1185">Reference proteome</keyword>
<dbReference type="PANTHER" id="PTHR33981">
    <property type="entry name" value="EXPRESSED PROTEIN"/>
    <property type="match status" value="1"/>
</dbReference>
<evidence type="ECO:0000259" key="1">
    <source>
        <dbReference type="Pfam" id="PF26144"/>
    </source>
</evidence>
<feature type="domain" description="Hsps-like putative alpha-crystallin-like" evidence="1">
    <location>
        <begin position="379"/>
        <end position="487"/>
    </location>
</feature>
<dbReference type="OrthoDB" id="1695413at2759"/>
<accession>A0A0K9NQJ2</accession>
<protein>
    <submittedName>
        <fullName evidence="3">SLT1 protein</fullName>
    </submittedName>
</protein>
<dbReference type="EMBL" id="LFYR01001976">
    <property type="protein sequence ID" value="KMZ58230.1"/>
    <property type="molecule type" value="Genomic_DNA"/>
</dbReference>
<dbReference type="InterPro" id="IPR058354">
    <property type="entry name" value="DUF8041"/>
</dbReference>
<dbReference type="AlphaFoldDB" id="A0A0K9NQJ2"/>
<evidence type="ECO:0000313" key="3">
    <source>
        <dbReference type="EMBL" id="KMZ58230.1"/>
    </source>
</evidence>
<evidence type="ECO:0000259" key="2">
    <source>
        <dbReference type="Pfam" id="PF26145"/>
    </source>
</evidence>
<dbReference type="STRING" id="29655.A0A0K9NQJ2"/>
<evidence type="ECO:0000313" key="4">
    <source>
        <dbReference type="Proteomes" id="UP000036987"/>
    </source>
</evidence>
<sequence length="512" mass="58013">MGESILTTLTMENNHPSTLLSMDSIGTNSPISYEDCDRELTIQCQHLMLPHPPPDINVPLSLDSLSPPQLWNLTDTCDVLDVSLGHHQIYDTETLVHHIPKAVVRKCNKRGDGIWGAWFFFNFYFKPVLSEKSKSKITRDSNGLSGFDKSDLWHDVIMVQHDMENMYMWVFKEKPENALGKNQLRSYMNGHSRLGEPQFPFSVGKGFVRSHRMQRKNYRGLSNPQCLHGVEIVRSPNLEVVADVDRKRWMELTGRDLNFSIPPDASDFGSWRNLHHHQEFEIEKHPLLVKNSHSSHSKTLLLNGSSVGLDLITQTSMPRGGSGCHSDIMEFSLCSKRKKDQTEEEHRIPPTCNFSDGFQGILSWTSDVSGVLKLAQGPVTAAKTIYEDEESYLIVVSLPFSDLQKVKVSWWNTLTHGIVKIVGVSTARPLLIKRRERTFKLTDSNPEHCPSGEFVREIPLMTRIPDDAKLEACCNVSGSVLEIMVPKHRVGPEEHEVRISFPPHLVPSELSH</sequence>
<dbReference type="PANTHER" id="PTHR33981:SF3">
    <property type="entry name" value="EXPRESSED PROTEIN"/>
    <property type="match status" value="1"/>
</dbReference>
<dbReference type="Pfam" id="PF26145">
    <property type="entry name" value="DUF8041"/>
    <property type="match status" value="1"/>
</dbReference>
<feature type="domain" description="DUF8041" evidence="2">
    <location>
        <begin position="106"/>
        <end position="272"/>
    </location>
</feature>
<proteinExistence type="predicted"/>
<dbReference type="Proteomes" id="UP000036987">
    <property type="component" value="Unassembled WGS sequence"/>
</dbReference>
<gene>
    <name evidence="3" type="ORF">ZOSMA_798G00010</name>
</gene>